<keyword evidence="2 4" id="KW-0863">Zinc-finger</keyword>
<keyword evidence="8" id="KW-1185">Reference proteome</keyword>
<reference evidence="7 8" key="1">
    <citation type="submission" date="2015-04" db="EMBL/GenBank/DDBJ databases">
        <title>Complete genome sequence of Schizopora paradoxa KUC8140, a cosmopolitan wood degrader in East Asia.</title>
        <authorList>
            <consortium name="DOE Joint Genome Institute"/>
            <person name="Min B."/>
            <person name="Park H."/>
            <person name="Jang Y."/>
            <person name="Kim J.-J."/>
            <person name="Kim K.H."/>
            <person name="Pangilinan J."/>
            <person name="Lipzen A."/>
            <person name="Riley R."/>
            <person name="Grigoriev I.V."/>
            <person name="Spatafora J.W."/>
            <person name="Choi I.-G."/>
        </authorList>
    </citation>
    <scope>NUCLEOTIDE SEQUENCE [LARGE SCALE GENOMIC DNA]</scope>
    <source>
        <strain evidence="7 8">KUC8140</strain>
    </source>
</reference>
<evidence type="ECO:0000313" key="8">
    <source>
        <dbReference type="Proteomes" id="UP000053477"/>
    </source>
</evidence>
<dbReference type="STRING" id="27342.A0A0H2R4D6"/>
<dbReference type="Gene3D" id="6.10.140.2220">
    <property type="match status" value="1"/>
</dbReference>
<protein>
    <recommendedName>
        <fullName evidence="6">MYND-type domain-containing protein</fullName>
    </recommendedName>
</protein>
<sequence>MDAKEGGLRPPHQLAFILQSSIKLPPSDALLPEVFDICCAHINFGRVEHVSSQKNARGRPPMKKLRSAIELLITSLWIIGSKPMRDAISKQGPIFAGIVEKHWGYIVLTVADIFKFCKSTRSDAASEMPCGRLDLLCILCDALSSLFSVLDLEEIKEEPAALLLQKFAWMLWLSGGPREPDGRSSSAFSSSAAKCLQDVMKATRFDETMMESAADGSRTFGGVPAIAKIALSAFQSSVALGEDIKYHALPFIVYGPAAWIELPMTDFWKAIYDMDGTPALTTSLVRLTKRFQDPFHRLVIADVATIISEILYFIQKSYRNVEKAARCGLLEAIVYMFSNESNLSPSIVDASVALLEMISQYLAFHSVISAVAEEMRKLTEGNGTKSREENISTGTSKLAEAWRHLKRRLIESYCTMRFFDLVIFPNCETKYCSTCGKTQGRQEGTDYQICSCKRVLYCSKQCQITNWEEDGHRENCKKEIDHFVRDIPFLGFLANLFFYGRSDEHLNVKIYGSSGEDDMIFLAFLTSYKPELSVTDEDHANLLLESNLDSFSLEGSLSQPSCRKHPRTERLRKGVSGQDGGVESNAEIGIVTPGSSCSVVVRFMPYDADPRFKFQSEVARMHSPSSSYFNADEGGDIRVTPIWVGRGASDLAANIRKRDVIDNIFAMFYVPGQDPWTRHFRKNGGSFTEEMHILDFIDDCIRIIDGMRYEDKEL</sequence>
<gene>
    <name evidence="7" type="ORF">SCHPADRAFT_946290</name>
</gene>
<dbReference type="InterPro" id="IPR002893">
    <property type="entry name" value="Znf_MYND"/>
</dbReference>
<evidence type="ECO:0000256" key="5">
    <source>
        <dbReference type="SAM" id="MobiDB-lite"/>
    </source>
</evidence>
<accession>A0A0H2R4D6</accession>
<proteinExistence type="predicted"/>
<evidence type="ECO:0000313" key="7">
    <source>
        <dbReference type="EMBL" id="KLO06197.1"/>
    </source>
</evidence>
<dbReference type="SUPFAM" id="SSF144232">
    <property type="entry name" value="HIT/MYND zinc finger-like"/>
    <property type="match status" value="1"/>
</dbReference>
<dbReference type="AlphaFoldDB" id="A0A0H2R4D6"/>
<evidence type="ECO:0000256" key="1">
    <source>
        <dbReference type="ARBA" id="ARBA00022723"/>
    </source>
</evidence>
<organism evidence="7 8">
    <name type="scientific">Schizopora paradoxa</name>
    <dbReference type="NCBI Taxonomy" id="27342"/>
    <lineage>
        <taxon>Eukaryota</taxon>
        <taxon>Fungi</taxon>
        <taxon>Dikarya</taxon>
        <taxon>Basidiomycota</taxon>
        <taxon>Agaricomycotina</taxon>
        <taxon>Agaricomycetes</taxon>
        <taxon>Hymenochaetales</taxon>
        <taxon>Schizoporaceae</taxon>
        <taxon>Schizopora</taxon>
    </lineage>
</organism>
<feature type="region of interest" description="Disordered" evidence="5">
    <location>
        <begin position="559"/>
        <end position="580"/>
    </location>
</feature>
<dbReference type="PROSITE" id="PS50865">
    <property type="entry name" value="ZF_MYND_2"/>
    <property type="match status" value="1"/>
</dbReference>
<feature type="domain" description="MYND-type" evidence="6">
    <location>
        <begin position="432"/>
        <end position="476"/>
    </location>
</feature>
<evidence type="ECO:0000259" key="6">
    <source>
        <dbReference type="PROSITE" id="PS50865"/>
    </source>
</evidence>
<dbReference type="OrthoDB" id="3641925at2759"/>
<evidence type="ECO:0000256" key="2">
    <source>
        <dbReference type="ARBA" id="ARBA00022771"/>
    </source>
</evidence>
<dbReference type="GO" id="GO:0008270">
    <property type="term" value="F:zinc ion binding"/>
    <property type="evidence" value="ECO:0007669"/>
    <property type="project" value="UniProtKB-KW"/>
</dbReference>
<dbReference type="InParanoid" id="A0A0H2R4D6"/>
<dbReference type="Proteomes" id="UP000053477">
    <property type="component" value="Unassembled WGS sequence"/>
</dbReference>
<evidence type="ECO:0000256" key="4">
    <source>
        <dbReference type="PROSITE-ProRule" id="PRU00134"/>
    </source>
</evidence>
<name>A0A0H2R4D6_9AGAM</name>
<dbReference type="Pfam" id="PF01753">
    <property type="entry name" value="zf-MYND"/>
    <property type="match status" value="1"/>
</dbReference>
<dbReference type="EMBL" id="KQ086227">
    <property type="protein sequence ID" value="KLO06197.1"/>
    <property type="molecule type" value="Genomic_DNA"/>
</dbReference>
<keyword evidence="1" id="KW-0479">Metal-binding</keyword>
<evidence type="ECO:0000256" key="3">
    <source>
        <dbReference type="ARBA" id="ARBA00022833"/>
    </source>
</evidence>
<keyword evidence="3" id="KW-0862">Zinc</keyword>